<dbReference type="SUPFAM" id="SSF52540">
    <property type="entry name" value="P-loop containing nucleoside triphosphate hydrolases"/>
    <property type="match status" value="1"/>
</dbReference>
<accession>Q2K685</accession>
<sequence length="262" mass="28516">MIVKDGLTARCSDSAHKSDAGSRHFLRGPNMPVITFANTKGGAGKTTAVLLLATELARQGYRVTILDADPQHWISRWHDISGHVPNISVIDFVTTASLPQHISENKHNTDYFIVDLPGARNPLLATAVGLSDHVLIPIQGCAMDARGGAQVLELLQYLDERAGIKIGHSVVLTRVNSMVTTRALQLVKSLLSERHVPVLDTAIIERSAFRDIFDCGGTLQTMDPTRVSNLDKARENATCFAEEMMRKLPVRLTASARMATAA</sequence>
<protein>
    <submittedName>
        <fullName evidence="1">Chromosome partitioning protein A</fullName>
    </submittedName>
</protein>
<dbReference type="InterPro" id="IPR050678">
    <property type="entry name" value="DNA_Partitioning_ATPase"/>
</dbReference>
<proteinExistence type="predicted"/>
<gene>
    <name evidence="1" type="primary">parA1</name>
    <name evidence="1" type="ordered locus">RHE_CH02883</name>
</gene>
<evidence type="ECO:0000313" key="2">
    <source>
        <dbReference type="Proteomes" id="UP000001936"/>
    </source>
</evidence>
<dbReference type="EMBL" id="CP000133">
    <property type="protein sequence ID" value="ABC91651.1"/>
    <property type="molecule type" value="Genomic_DNA"/>
</dbReference>
<organism evidence="1 2">
    <name type="scientific">Rhizobium etli (strain ATCC 51251 / DSM 11541 / JCM 21823 / NBRC 15573 / CFN 42)</name>
    <dbReference type="NCBI Taxonomy" id="347834"/>
    <lineage>
        <taxon>Bacteria</taxon>
        <taxon>Pseudomonadati</taxon>
        <taxon>Pseudomonadota</taxon>
        <taxon>Alphaproteobacteria</taxon>
        <taxon>Hyphomicrobiales</taxon>
        <taxon>Rhizobiaceae</taxon>
        <taxon>Rhizobium/Agrobacterium group</taxon>
        <taxon>Rhizobium</taxon>
    </lineage>
</organism>
<dbReference type="eggNOG" id="COG1192">
    <property type="taxonomic scope" value="Bacteria"/>
</dbReference>
<dbReference type="Pfam" id="PF07015">
    <property type="entry name" value="VirC1"/>
    <property type="match status" value="1"/>
</dbReference>
<evidence type="ECO:0000313" key="1">
    <source>
        <dbReference type="EMBL" id="ABC91651.1"/>
    </source>
</evidence>
<dbReference type="Gene3D" id="3.40.50.300">
    <property type="entry name" value="P-loop containing nucleotide triphosphate hydrolases"/>
    <property type="match status" value="1"/>
</dbReference>
<dbReference type="InterPro" id="IPR009744">
    <property type="entry name" value="VirC1"/>
</dbReference>
<reference evidence="1 2" key="1">
    <citation type="journal article" date="2006" name="Proc. Natl. Acad. Sci. U.S.A.">
        <title>The partitioned Rhizobium etli genome: genetic and metabolic redundancy in seven interacting replicons.</title>
        <authorList>
            <person name="Gonzalez V."/>
            <person name="Santamaria R.I."/>
            <person name="Bustos P."/>
            <person name="Hernandez-Gonzalez I."/>
            <person name="Medrano-Soto A."/>
            <person name="Moreno-Hagelsieb G."/>
            <person name="Janga S.C."/>
            <person name="Ramirez M.A."/>
            <person name="Jimenez-Jacinto V."/>
            <person name="Collado-Vides J."/>
            <person name="Davila G."/>
        </authorList>
    </citation>
    <scope>NUCLEOTIDE SEQUENCE [LARGE SCALE GENOMIC DNA]</scope>
    <source>
        <strain evidence="2">ATCC 51251 / DSM 11541 / JCM 21823 / NBRC 15573 / CFN 42</strain>
    </source>
</reference>
<dbReference type="CDD" id="cd02042">
    <property type="entry name" value="ParAB_family"/>
    <property type="match status" value="1"/>
</dbReference>
<keyword evidence="2" id="KW-1185">Reference proteome</keyword>
<name>Q2K685_RHIEC</name>
<dbReference type="Proteomes" id="UP000001936">
    <property type="component" value="Chromosome"/>
</dbReference>
<dbReference type="KEGG" id="ret:RHE_CH02883"/>
<dbReference type="AlphaFoldDB" id="Q2K685"/>
<dbReference type="PANTHER" id="PTHR13696:SF96">
    <property type="entry name" value="COBQ_COBB_MIND_PARA NUCLEOTIDE BINDING DOMAIN-CONTAINING PROTEIN"/>
    <property type="match status" value="1"/>
</dbReference>
<dbReference type="InterPro" id="IPR027417">
    <property type="entry name" value="P-loop_NTPase"/>
</dbReference>
<dbReference type="HOGENOM" id="CLU_037612_5_5_5"/>
<dbReference type="PIRSF" id="PIRSF009320">
    <property type="entry name" value="Nuc_binding_HP_1000"/>
    <property type="match status" value="1"/>
</dbReference>
<dbReference type="PANTHER" id="PTHR13696">
    <property type="entry name" value="P-LOOP CONTAINING NUCLEOSIDE TRIPHOSPHATE HYDROLASE"/>
    <property type="match status" value="1"/>
</dbReference>